<dbReference type="OrthoDB" id="5385013at2759"/>
<sequence length="727" mass="74097">MRSQTLSTLAGVWCLAAIAAAAPSPNLDAADTCAPSISTVFLTATPSTSTVTVHDAPPISTVYITEHTTVQVSQVLNPTSTLTAISTFYTTTIASETRTIPTSDNDHGAAVASVVTASYGQASSSPEVISYYVESGITHYLDGQTPNPSDSTVYLTGVVTVTVEPIYTASSAVVSSSSVESIPTAPGIVVLSSSAEPTTTVYAHTTITTSEETTLTATLSAKSTYSAGSSLSFTGIGPGGWNKSSTASIASGASGTVGTILASQSGFGVTSLSSLSLVISSSYDIYSPHSVSQLTSLAAESGFQATPTIATPVYASTDSDASASAIGAQDTSLSHSSVKAYTTSNLSSTNGGASAPAPYGNSTISSSSPTASGSASGVYTSPASASFSTVYTSAPIGLNSTSSTSTVSTKSSIGPVSTTGSSNTSVVLPYSVYHSSTFSSSATAALNATSAVTSSLSQSSSQISSSASKGSNGTSSVASSATQSTSQISSSTYAHSNGTSTAASAAPTDTSSCGLTGDFTLNFDDLPPLVVGKGIDPNTIQPMPLFNPYDKFDFSNGFLVVPPPTDPYLPESAPFLLQFVPNFNISGTDENGPHGPNTKELGYSADFAGADRGVTGCFNFNFYGAALGCDSRGPDCEFTFTGFHKDFATGKDVPFTSQDIAVPACPPLADCVLTPVTLDDTFSDLTKVRMNVTVASRPKIWWMDDVRLGWFDNSCDKGKCRRDAHVH</sequence>
<feature type="region of interest" description="Disordered" evidence="1">
    <location>
        <begin position="461"/>
        <end position="482"/>
    </location>
</feature>
<evidence type="ECO:0000313" key="5">
    <source>
        <dbReference type="Proteomes" id="UP000481288"/>
    </source>
</evidence>
<gene>
    <name evidence="4" type="ORF">LCER1_G008414</name>
</gene>
<evidence type="ECO:0000256" key="1">
    <source>
        <dbReference type="SAM" id="MobiDB-lite"/>
    </source>
</evidence>
<keyword evidence="2" id="KW-0732">Signal</keyword>
<feature type="signal peptide" evidence="2">
    <location>
        <begin position="1"/>
        <end position="21"/>
    </location>
</feature>
<keyword evidence="5" id="KW-1185">Reference proteome</keyword>
<proteinExistence type="predicted"/>
<comment type="caution">
    <text evidence="4">The sequence shown here is derived from an EMBL/GenBank/DDBJ whole genome shotgun (WGS) entry which is preliminary data.</text>
</comment>
<feature type="region of interest" description="Disordered" evidence="1">
    <location>
        <begin position="400"/>
        <end position="422"/>
    </location>
</feature>
<evidence type="ECO:0000256" key="2">
    <source>
        <dbReference type="SAM" id="SignalP"/>
    </source>
</evidence>
<evidence type="ECO:0000259" key="3">
    <source>
        <dbReference type="Pfam" id="PF24086"/>
    </source>
</evidence>
<reference evidence="4 5" key="1">
    <citation type="submission" date="2018-05" db="EMBL/GenBank/DDBJ databases">
        <title>Whole genome sequencing for identification of molecular markers to develop diagnostic detection tools for the regulated plant pathogen Lachnellula willkommii.</title>
        <authorList>
            <person name="Giroux E."/>
            <person name="Bilodeau G."/>
        </authorList>
    </citation>
    <scope>NUCLEOTIDE SEQUENCE [LARGE SCALE GENOMIC DNA]</scope>
    <source>
        <strain evidence="4 5">CBS 625.97</strain>
    </source>
</reference>
<feature type="domain" description="DUF7371" evidence="3">
    <location>
        <begin position="516"/>
        <end position="721"/>
    </location>
</feature>
<organism evidence="4 5">
    <name type="scientific">Lachnellula cervina</name>
    <dbReference type="NCBI Taxonomy" id="1316786"/>
    <lineage>
        <taxon>Eukaryota</taxon>
        <taxon>Fungi</taxon>
        <taxon>Dikarya</taxon>
        <taxon>Ascomycota</taxon>
        <taxon>Pezizomycotina</taxon>
        <taxon>Leotiomycetes</taxon>
        <taxon>Helotiales</taxon>
        <taxon>Lachnaceae</taxon>
        <taxon>Lachnellula</taxon>
    </lineage>
</organism>
<feature type="region of interest" description="Disordered" evidence="1">
    <location>
        <begin position="490"/>
        <end position="509"/>
    </location>
</feature>
<dbReference type="Pfam" id="PF24086">
    <property type="entry name" value="DUF7371"/>
    <property type="match status" value="1"/>
</dbReference>
<dbReference type="Proteomes" id="UP000481288">
    <property type="component" value="Unassembled WGS sequence"/>
</dbReference>
<feature type="compositionally biased region" description="Low complexity" evidence="1">
    <location>
        <begin position="499"/>
        <end position="509"/>
    </location>
</feature>
<evidence type="ECO:0000313" key="4">
    <source>
        <dbReference type="EMBL" id="TVY50913.1"/>
    </source>
</evidence>
<feature type="chain" id="PRO_5028821076" description="DUF7371 domain-containing protein" evidence="2">
    <location>
        <begin position="22"/>
        <end position="727"/>
    </location>
</feature>
<dbReference type="AlphaFoldDB" id="A0A7D8YHY4"/>
<accession>A0A7D8YHY4</accession>
<name>A0A7D8YHY4_9HELO</name>
<dbReference type="EMBL" id="QGMG01000968">
    <property type="protein sequence ID" value="TVY50913.1"/>
    <property type="molecule type" value="Genomic_DNA"/>
</dbReference>
<protein>
    <recommendedName>
        <fullName evidence="3">DUF7371 domain-containing protein</fullName>
    </recommendedName>
</protein>
<dbReference type="InterPro" id="IPR055795">
    <property type="entry name" value="DUF7371"/>
</dbReference>